<dbReference type="AlphaFoldDB" id="A0A1M6IUJ7"/>
<protein>
    <submittedName>
        <fullName evidence="2">Uncharacterized protein</fullName>
    </submittedName>
</protein>
<keyword evidence="3" id="KW-1185">Reference proteome</keyword>
<dbReference type="STRING" id="758803.SAMN05421803_105302"/>
<accession>A0A1M6IUJ7</accession>
<dbReference type="Proteomes" id="UP000184452">
    <property type="component" value="Unassembled WGS sequence"/>
</dbReference>
<name>A0A1M6IUJ7_9ACTN</name>
<gene>
    <name evidence="2" type="ORF">SAMN05421803_105302</name>
</gene>
<feature type="compositionally biased region" description="Basic and acidic residues" evidence="1">
    <location>
        <begin position="8"/>
        <end position="17"/>
    </location>
</feature>
<sequence>MKGPAVHGPDDDRRVEFLDDLDVLPDTTSDEGALGWGDDVSEDSTSRLIAERPPHWD</sequence>
<dbReference type="EMBL" id="FQZK01000005">
    <property type="protein sequence ID" value="SHJ38105.1"/>
    <property type="molecule type" value="Genomic_DNA"/>
</dbReference>
<evidence type="ECO:0000313" key="3">
    <source>
        <dbReference type="Proteomes" id="UP000184452"/>
    </source>
</evidence>
<feature type="region of interest" description="Disordered" evidence="1">
    <location>
        <begin position="1"/>
        <end position="57"/>
    </location>
</feature>
<evidence type="ECO:0000313" key="2">
    <source>
        <dbReference type="EMBL" id="SHJ38105.1"/>
    </source>
</evidence>
<proteinExistence type="predicted"/>
<reference evidence="2 3" key="1">
    <citation type="submission" date="2016-11" db="EMBL/GenBank/DDBJ databases">
        <authorList>
            <person name="Jaros S."/>
            <person name="Januszkiewicz K."/>
            <person name="Wedrychowicz H."/>
        </authorList>
    </citation>
    <scope>NUCLEOTIDE SEQUENCE [LARGE SCALE GENOMIC DNA]</scope>
    <source>
        <strain evidence="2 3">CGMCC 4.5723</strain>
    </source>
</reference>
<organism evidence="2 3">
    <name type="scientific">Nocardiopsis flavescens</name>
    <dbReference type="NCBI Taxonomy" id="758803"/>
    <lineage>
        <taxon>Bacteria</taxon>
        <taxon>Bacillati</taxon>
        <taxon>Actinomycetota</taxon>
        <taxon>Actinomycetes</taxon>
        <taxon>Streptosporangiales</taxon>
        <taxon>Nocardiopsidaceae</taxon>
        <taxon>Nocardiopsis</taxon>
    </lineage>
</organism>
<evidence type="ECO:0000256" key="1">
    <source>
        <dbReference type="SAM" id="MobiDB-lite"/>
    </source>
</evidence>